<dbReference type="RefSeq" id="XP_005717384.1">
    <property type="nucleotide sequence ID" value="XM_005717327.1"/>
</dbReference>
<dbReference type="NCBIfam" id="TIGR00500">
    <property type="entry name" value="met_pdase_I"/>
    <property type="match status" value="1"/>
</dbReference>
<keyword evidence="3 5" id="KW-0479">Metal-binding</keyword>
<dbReference type="Gene3D" id="3.90.230.10">
    <property type="entry name" value="Creatinase/methionine aminopeptidase superfamily"/>
    <property type="match status" value="1"/>
</dbReference>
<evidence type="ECO:0000259" key="7">
    <source>
        <dbReference type="Pfam" id="PF00557"/>
    </source>
</evidence>
<dbReference type="KEGG" id="ccp:CHC_T00005764001"/>
<feature type="binding site" evidence="5">
    <location>
        <position position="203"/>
    </location>
    <ligand>
        <name>substrate</name>
    </ligand>
</feature>
<evidence type="ECO:0000256" key="5">
    <source>
        <dbReference type="HAMAP-Rule" id="MF_03174"/>
    </source>
</evidence>
<gene>
    <name evidence="8" type="ORF">CHC_T00005764001</name>
</gene>
<keyword evidence="9" id="KW-1185">Reference proteome</keyword>
<keyword evidence="4 5" id="KW-0378">Hydrolase</keyword>
<dbReference type="PROSITE" id="PS00680">
    <property type="entry name" value="MAP_1"/>
    <property type="match status" value="1"/>
</dbReference>
<dbReference type="InterPro" id="IPR001714">
    <property type="entry name" value="Pept_M24_MAP"/>
</dbReference>
<feature type="binding site" evidence="5">
    <location>
        <position position="122"/>
    </location>
    <ligand>
        <name>a divalent metal cation</name>
        <dbReference type="ChEBI" id="CHEBI:60240"/>
        <label>1</label>
    </ligand>
</feature>
<feature type="binding site" evidence="5">
    <location>
        <position position="196"/>
    </location>
    <ligand>
        <name>a divalent metal cation</name>
        <dbReference type="ChEBI" id="CHEBI:60240"/>
        <label>2</label>
        <note>catalytic</note>
    </ligand>
</feature>
<dbReference type="OMA" id="SIKRPDW"/>
<dbReference type="EMBL" id="HG001846">
    <property type="protein sequence ID" value="CDF37513.1"/>
    <property type="molecule type" value="Genomic_DNA"/>
</dbReference>
<evidence type="ECO:0000313" key="9">
    <source>
        <dbReference type="Proteomes" id="UP000012073"/>
    </source>
</evidence>
<keyword evidence="1 5" id="KW-0031">Aminopeptidase</keyword>
<dbReference type="PANTHER" id="PTHR43330">
    <property type="entry name" value="METHIONINE AMINOPEPTIDASE"/>
    <property type="match status" value="1"/>
</dbReference>
<dbReference type="Proteomes" id="UP000012073">
    <property type="component" value="Unassembled WGS sequence"/>
</dbReference>
<dbReference type="PRINTS" id="PR00599">
    <property type="entry name" value="MAPEPTIDASE"/>
</dbReference>
<dbReference type="Gramene" id="CDF37513">
    <property type="protein sequence ID" value="CDF37513"/>
    <property type="gene ID" value="CHC_T00005764001"/>
</dbReference>
<dbReference type="EC" id="3.4.11.18" evidence="6"/>
<feature type="binding site" evidence="5">
    <location>
        <position position="105"/>
    </location>
    <ligand>
        <name>substrate</name>
    </ligand>
</feature>
<feature type="domain" description="Peptidase M24" evidence="7">
    <location>
        <begin position="39"/>
        <end position="267"/>
    </location>
</feature>
<reference evidence="9" key="1">
    <citation type="journal article" date="2013" name="Proc. Natl. Acad. Sci. U.S.A.">
        <title>Genome structure and metabolic features in the red seaweed Chondrus crispus shed light on evolution of the Archaeplastida.</title>
        <authorList>
            <person name="Collen J."/>
            <person name="Porcel B."/>
            <person name="Carre W."/>
            <person name="Ball S.G."/>
            <person name="Chaparro C."/>
            <person name="Tonon T."/>
            <person name="Barbeyron T."/>
            <person name="Michel G."/>
            <person name="Noel B."/>
            <person name="Valentin K."/>
            <person name="Elias M."/>
            <person name="Artiguenave F."/>
            <person name="Arun A."/>
            <person name="Aury J.M."/>
            <person name="Barbosa-Neto J.F."/>
            <person name="Bothwell J.H."/>
            <person name="Bouget F.Y."/>
            <person name="Brillet L."/>
            <person name="Cabello-Hurtado F."/>
            <person name="Capella-Gutierrez S."/>
            <person name="Charrier B."/>
            <person name="Cladiere L."/>
            <person name="Cock J.M."/>
            <person name="Coelho S.M."/>
            <person name="Colleoni C."/>
            <person name="Czjzek M."/>
            <person name="Da Silva C."/>
            <person name="Delage L."/>
            <person name="Denoeud F."/>
            <person name="Deschamps P."/>
            <person name="Dittami S.M."/>
            <person name="Gabaldon T."/>
            <person name="Gachon C.M."/>
            <person name="Groisillier A."/>
            <person name="Herve C."/>
            <person name="Jabbari K."/>
            <person name="Katinka M."/>
            <person name="Kloareg B."/>
            <person name="Kowalczyk N."/>
            <person name="Labadie K."/>
            <person name="Leblanc C."/>
            <person name="Lopez P.J."/>
            <person name="McLachlan D.H."/>
            <person name="Meslet-Cladiere L."/>
            <person name="Moustafa A."/>
            <person name="Nehr Z."/>
            <person name="Nyvall Collen P."/>
            <person name="Panaud O."/>
            <person name="Partensky F."/>
            <person name="Poulain J."/>
            <person name="Rensing S.A."/>
            <person name="Rousvoal S."/>
            <person name="Samson G."/>
            <person name="Symeonidi A."/>
            <person name="Weissenbach J."/>
            <person name="Zambounis A."/>
            <person name="Wincker P."/>
            <person name="Boyen C."/>
        </authorList>
    </citation>
    <scope>NUCLEOTIDE SEQUENCE [LARGE SCALE GENOMIC DNA]</scope>
    <source>
        <strain evidence="9">cv. Stackhouse</strain>
    </source>
</reference>
<feature type="binding site" evidence="5">
    <location>
        <position position="133"/>
    </location>
    <ligand>
        <name>a divalent metal cation</name>
        <dbReference type="ChEBI" id="CHEBI:60240"/>
        <label>2</label>
        <note>catalytic</note>
    </ligand>
</feature>
<evidence type="ECO:0000256" key="4">
    <source>
        <dbReference type="ARBA" id="ARBA00022801"/>
    </source>
</evidence>
<dbReference type="GeneID" id="17325102"/>
<sequence>MREVPEDILRPDYWKDGLPKARSPRFPWEITALTDEEVQKMRVASRMAREILDMAGRMVQPGVLTEEIDEVVHEEIIKRGAYPSPLNYNKFPKSCCTSINEVVCHGIPDDTTLVDGDIINIDITVFYDGYHGDCSETFLVGNVDRKGRHLVKTTHECLERAIAICKPGLAVKHIGGVIEEHAKSSGLTVVRNFCGHGVNSVFHTTPNVLHYKNNEAAGILKPNVTFTIEPMVNEGTPRNVTWPDDWTATTSDGKRSAQFEHTLLVTKDGIEKLTGKIESSPKYFWEE</sequence>
<dbReference type="InterPro" id="IPR036005">
    <property type="entry name" value="Creatinase/aminopeptidase-like"/>
</dbReference>
<comment type="function">
    <text evidence="6">Cotranslationally removes the N-terminal methionine from nascent proteins. The N-terminal methionine is often cleaved when the second residue in the primary sequence is small and uncharged (Met-Ala-, Cys, Gly, Pro, Ser, Thr, or Val).</text>
</comment>
<accession>R7QIF6</accession>
<dbReference type="PhylomeDB" id="R7QIF6"/>
<dbReference type="STRING" id="2769.R7QIF6"/>
<evidence type="ECO:0000313" key="8">
    <source>
        <dbReference type="EMBL" id="CDF37513.1"/>
    </source>
</evidence>
<evidence type="ECO:0000256" key="1">
    <source>
        <dbReference type="ARBA" id="ARBA00022438"/>
    </source>
</evidence>
<dbReference type="GO" id="GO:0070006">
    <property type="term" value="F:metalloaminopeptidase activity"/>
    <property type="evidence" value="ECO:0007669"/>
    <property type="project" value="UniProtKB-UniRule"/>
</dbReference>
<dbReference type="GO" id="GO:0004239">
    <property type="term" value="F:initiator methionyl aminopeptidase activity"/>
    <property type="evidence" value="ECO:0007669"/>
    <property type="project" value="UniProtKB-UniRule"/>
</dbReference>
<feature type="binding site" evidence="5">
    <location>
        <position position="260"/>
    </location>
    <ligand>
        <name>a divalent metal cation</name>
        <dbReference type="ChEBI" id="CHEBI:60240"/>
        <label>1</label>
    </ligand>
</feature>
<dbReference type="GO" id="GO:0005829">
    <property type="term" value="C:cytosol"/>
    <property type="evidence" value="ECO:0007669"/>
    <property type="project" value="TreeGrafter"/>
</dbReference>
<evidence type="ECO:0000256" key="6">
    <source>
        <dbReference type="RuleBase" id="RU003653"/>
    </source>
</evidence>
<dbReference type="GO" id="GO:0006508">
    <property type="term" value="P:proteolysis"/>
    <property type="evidence" value="ECO:0007669"/>
    <property type="project" value="UniProtKB-KW"/>
</dbReference>
<evidence type="ECO:0000256" key="3">
    <source>
        <dbReference type="ARBA" id="ARBA00022723"/>
    </source>
</evidence>
<feature type="binding site" evidence="5">
    <location>
        <position position="260"/>
    </location>
    <ligand>
        <name>a divalent metal cation</name>
        <dbReference type="ChEBI" id="CHEBI:60240"/>
        <label>2</label>
        <note>catalytic</note>
    </ligand>
</feature>
<keyword evidence="2 5" id="KW-0645">Protease</keyword>
<comment type="cofactor">
    <cofactor evidence="5">
        <name>Co(2+)</name>
        <dbReference type="ChEBI" id="CHEBI:48828"/>
    </cofactor>
    <cofactor evidence="5">
        <name>Zn(2+)</name>
        <dbReference type="ChEBI" id="CHEBI:29105"/>
    </cofactor>
    <cofactor evidence="5">
        <name>Mn(2+)</name>
        <dbReference type="ChEBI" id="CHEBI:29035"/>
    </cofactor>
    <cofactor evidence="5">
        <name>Fe(2+)</name>
        <dbReference type="ChEBI" id="CHEBI:29033"/>
    </cofactor>
    <text evidence="5">Binds 2 divalent metal cations per subunit. Has a high-affinity and a low affinity metal-binding site. The true nature of the physiological cofactor is under debate. The enzyme is active with cobalt, zinc, manganese or divalent iron ions. Most likely, methionine aminopeptidases function as mononuclear Fe(2+)-metalloproteases under physiological conditions, and the catalytically relevant metal-binding site has been assigned to the histidine-containing high-affinity site.</text>
</comment>
<feature type="binding site" evidence="5">
    <location>
        <position position="133"/>
    </location>
    <ligand>
        <name>a divalent metal cation</name>
        <dbReference type="ChEBI" id="CHEBI:60240"/>
        <label>1</label>
    </ligand>
</feature>
<dbReference type="PANTHER" id="PTHR43330:SF7">
    <property type="entry name" value="METHIONINE AMINOPEPTIDASE 1"/>
    <property type="match status" value="1"/>
</dbReference>
<comment type="similarity">
    <text evidence="5">Belongs to the peptidase M24A family. Methionine aminopeptidase type 1 subfamily.</text>
</comment>
<organism evidence="8 9">
    <name type="scientific">Chondrus crispus</name>
    <name type="common">Carrageen Irish moss</name>
    <name type="synonym">Polymorpha crispa</name>
    <dbReference type="NCBI Taxonomy" id="2769"/>
    <lineage>
        <taxon>Eukaryota</taxon>
        <taxon>Rhodophyta</taxon>
        <taxon>Florideophyceae</taxon>
        <taxon>Rhodymeniophycidae</taxon>
        <taxon>Gigartinales</taxon>
        <taxon>Gigartinaceae</taxon>
        <taxon>Chondrus</taxon>
    </lineage>
</organism>
<dbReference type="AlphaFoldDB" id="R7QIF6"/>
<dbReference type="GO" id="GO:0046872">
    <property type="term" value="F:metal ion binding"/>
    <property type="evidence" value="ECO:0007669"/>
    <property type="project" value="UniProtKB-UniRule"/>
</dbReference>
<dbReference type="InterPro" id="IPR002467">
    <property type="entry name" value="Pept_M24A_MAP1"/>
</dbReference>
<feature type="binding site" evidence="5">
    <location>
        <position position="229"/>
    </location>
    <ligand>
        <name>a divalent metal cation</name>
        <dbReference type="ChEBI" id="CHEBI:60240"/>
        <label>2</label>
        <note>catalytic</note>
    </ligand>
</feature>
<dbReference type="CDD" id="cd01086">
    <property type="entry name" value="MetAP1"/>
    <property type="match status" value="1"/>
</dbReference>
<dbReference type="Pfam" id="PF00557">
    <property type="entry name" value="Peptidase_M24"/>
    <property type="match status" value="1"/>
</dbReference>
<dbReference type="OrthoDB" id="3209743at2759"/>
<dbReference type="SUPFAM" id="SSF55920">
    <property type="entry name" value="Creatinase/aminopeptidase"/>
    <property type="match status" value="1"/>
</dbReference>
<proteinExistence type="inferred from homology"/>
<name>R7QIF6_CHOCR</name>
<dbReference type="InterPro" id="IPR000994">
    <property type="entry name" value="Pept_M24"/>
</dbReference>
<evidence type="ECO:0000256" key="2">
    <source>
        <dbReference type="ARBA" id="ARBA00022670"/>
    </source>
</evidence>
<comment type="catalytic activity">
    <reaction evidence="5 6">
        <text>Release of N-terminal amino acids, preferentially methionine, from peptides and arylamides.</text>
        <dbReference type="EC" id="3.4.11.18"/>
    </reaction>
</comment>
<protein>
    <recommendedName>
        <fullName evidence="6">Methionine aminopeptidase</fullName>
        <ecNumber evidence="6">3.4.11.18</ecNumber>
    </recommendedName>
</protein>
<dbReference type="HAMAP" id="MF_01974">
    <property type="entry name" value="MetAP_1"/>
    <property type="match status" value="1"/>
</dbReference>